<evidence type="ECO:0000313" key="3">
    <source>
        <dbReference type="Proteomes" id="UP000186601"/>
    </source>
</evidence>
<proteinExistence type="predicted"/>
<keyword evidence="1" id="KW-0812">Transmembrane</keyword>
<reference evidence="2 3" key="1">
    <citation type="submission" date="2018-02" db="EMBL/GenBank/DDBJ databases">
        <title>Genome sequence of the basidiomycete white-rot fungus Phlebia centrifuga.</title>
        <authorList>
            <person name="Granchi Z."/>
            <person name="Peng M."/>
            <person name="de Vries R.P."/>
            <person name="Hilden K."/>
            <person name="Makela M.R."/>
            <person name="Grigoriev I."/>
            <person name="Riley R."/>
        </authorList>
    </citation>
    <scope>NUCLEOTIDE SEQUENCE [LARGE SCALE GENOMIC DNA]</scope>
    <source>
        <strain evidence="2 3">FBCC195</strain>
    </source>
</reference>
<dbReference type="CDD" id="cd02795">
    <property type="entry name" value="CBM6-CBM35-CBM36_like"/>
    <property type="match status" value="1"/>
</dbReference>
<keyword evidence="1" id="KW-0472">Membrane</keyword>
<feature type="transmembrane region" description="Helical" evidence="1">
    <location>
        <begin position="183"/>
        <end position="207"/>
    </location>
</feature>
<evidence type="ECO:0000313" key="2">
    <source>
        <dbReference type="EMBL" id="PSR71001.1"/>
    </source>
</evidence>
<keyword evidence="3" id="KW-1185">Reference proteome</keyword>
<dbReference type="Gene3D" id="2.60.120.260">
    <property type="entry name" value="Galactose-binding domain-like"/>
    <property type="match status" value="1"/>
</dbReference>
<sequence>MPNLTLVTIDDSDSRLIYRGNWFTNRSSGEYMPTVHGTQDVGASVKFSFNGTRVQVFGTADDSHASANFTLDGGAPTQYQQIPSSPSAYHTVLYNSPLLDDSEHTLVITSTAKNATLWLDYLRLAASTIPSTIPSSISAGLSPNSPQDYQPLSSLSPAQAKNLDARASTASEPTSPSQPMEPALIALIVLGSVLSLMVIAAGIILWCRCGGRQLRKSRTLKERGFDLLPAGDYT</sequence>
<dbReference type="OrthoDB" id="3265734at2759"/>
<name>A0A2R6NFA7_9APHY</name>
<comment type="caution">
    <text evidence="2">The sequence shown here is derived from an EMBL/GenBank/DDBJ whole genome shotgun (WGS) entry which is preliminary data.</text>
</comment>
<keyword evidence="1" id="KW-1133">Transmembrane helix</keyword>
<evidence type="ECO:0000256" key="1">
    <source>
        <dbReference type="SAM" id="Phobius"/>
    </source>
</evidence>
<accession>A0A2R6NFA7</accession>
<protein>
    <submittedName>
        <fullName evidence="2">Uncharacterized protein</fullName>
    </submittedName>
</protein>
<dbReference type="STRING" id="98765.A0A2R6NFA7"/>
<gene>
    <name evidence="2" type="ORF">PHLCEN_2v13105</name>
</gene>
<dbReference type="Proteomes" id="UP000186601">
    <property type="component" value="Unassembled WGS sequence"/>
</dbReference>
<organism evidence="2 3">
    <name type="scientific">Hermanssonia centrifuga</name>
    <dbReference type="NCBI Taxonomy" id="98765"/>
    <lineage>
        <taxon>Eukaryota</taxon>
        <taxon>Fungi</taxon>
        <taxon>Dikarya</taxon>
        <taxon>Basidiomycota</taxon>
        <taxon>Agaricomycotina</taxon>
        <taxon>Agaricomycetes</taxon>
        <taxon>Polyporales</taxon>
        <taxon>Meruliaceae</taxon>
        <taxon>Hermanssonia</taxon>
    </lineage>
</organism>
<dbReference type="AlphaFoldDB" id="A0A2R6NFA7"/>
<dbReference type="EMBL" id="MLYV02001297">
    <property type="protein sequence ID" value="PSR71001.1"/>
    <property type="molecule type" value="Genomic_DNA"/>
</dbReference>